<dbReference type="EMBL" id="GL870878">
    <property type="protein sequence ID" value="EIJ88572.1"/>
    <property type="molecule type" value="Genomic_DNA"/>
</dbReference>
<organism evidence="2 3">
    <name type="scientific">Nematocida parisii (strain ERTm3)</name>
    <name type="common">Nematode killer fungus</name>
    <dbReference type="NCBI Taxonomy" id="935791"/>
    <lineage>
        <taxon>Eukaryota</taxon>
        <taxon>Fungi</taxon>
        <taxon>Fungi incertae sedis</taxon>
        <taxon>Microsporidia</taxon>
        <taxon>Nematocida</taxon>
    </lineage>
</organism>
<dbReference type="HOGENOM" id="CLU_2360221_0_0_1"/>
<dbReference type="OrthoDB" id="2190081at2759"/>
<protein>
    <submittedName>
        <fullName evidence="2">Uncharacterized protein</fullName>
    </submittedName>
</protein>
<dbReference type="VEuPathDB" id="MicrosporidiaDB:NEQG_01262"/>
<reference evidence="2" key="1">
    <citation type="submission" date="2011-01" db="EMBL/GenBank/DDBJ databases">
        <title>The Genome Sequence of Nematocida parisii strain ERTm3.</title>
        <authorList>
            <consortium name="The Broad Institute Genome Sequencing Platform"/>
            <consortium name="The Broad Institute Genome Sequencing Center for Infectious Disease"/>
            <person name="Cuomo C."/>
            <person name="Troemel E."/>
            <person name="Young S.K."/>
            <person name="Zeng Q."/>
            <person name="Gargeya S."/>
            <person name="Fitzgerald M."/>
            <person name="Haas B."/>
            <person name="Abouelleil A."/>
            <person name="Alvarado L."/>
            <person name="Arachchi H.M."/>
            <person name="Berlin A."/>
            <person name="Chapman S.B."/>
            <person name="Gearin G."/>
            <person name="Goldberg J."/>
            <person name="Griggs A."/>
            <person name="Gujja S."/>
            <person name="Hansen M."/>
            <person name="Heiman D."/>
            <person name="Howarth C."/>
            <person name="Larimer J."/>
            <person name="Lui A."/>
            <person name="MacDonald P.J.P."/>
            <person name="McCowen C."/>
            <person name="Montmayeur A."/>
            <person name="Murphy C."/>
            <person name="Neiman D."/>
            <person name="Pearson M."/>
            <person name="Priest M."/>
            <person name="Roberts A."/>
            <person name="Saif S."/>
            <person name="Shea T."/>
            <person name="Sisk P."/>
            <person name="Stolte C."/>
            <person name="Sykes S."/>
            <person name="Wortman J."/>
            <person name="Nusbaum C."/>
            <person name="Birren B."/>
        </authorList>
    </citation>
    <scope>NUCLEOTIDE SEQUENCE</scope>
    <source>
        <strain evidence="2">ERTm3</strain>
    </source>
</reference>
<keyword evidence="1" id="KW-1133">Transmembrane helix</keyword>
<gene>
    <name evidence="2" type="ORF">NEQG_01262</name>
</gene>
<dbReference type="Proteomes" id="UP000002872">
    <property type="component" value="Unassembled WGS sequence"/>
</dbReference>
<dbReference type="AlphaFoldDB" id="I3EH75"/>
<name>I3EH75_NEMP3</name>
<evidence type="ECO:0000256" key="1">
    <source>
        <dbReference type="SAM" id="Phobius"/>
    </source>
</evidence>
<proteinExistence type="predicted"/>
<evidence type="ECO:0000313" key="2">
    <source>
        <dbReference type="EMBL" id="EIJ88572.1"/>
    </source>
</evidence>
<feature type="transmembrane region" description="Helical" evidence="1">
    <location>
        <begin position="50"/>
        <end position="69"/>
    </location>
</feature>
<sequence>MKKSKEVPLTGLFEKGYAEYFGLCLVFTGGAWMIISVLDSFRVMPVSGDLCNYVAVCIIYTLLCVYGFIGARGVYVALTVNSQCGDSPDGCMPRTN</sequence>
<keyword evidence="1" id="KW-0472">Membrane</keyword>
<evidence type="ECO:0000313" key="3">
    <source>
        <dbReference type="Proteomes" id="UP000002872"/>
    </source>
</evidence>
<keyword evidence="3" id="KW-1185">Reference proteome</keyword>
<dbReference type="OMA" id="RMIGNHY"/>
<feature type="transmembrane region" description="Helical" evidence="1">
    <location>
        <begin position="20"/>
        <end position="38"/>
    </location>
</feature>
<accession>I3EH75</accession>
<dbReference type="InParanoid" id="I3EH75"/>
<keyword evidence="1" id="KW-0812">Transmembrane</keyword>